<evidence type="ECO:0000256" key="8">
    <source>
        <dbReference type="SAM" id="MobiDB-lite"/>
    </source>
</evidence>
<reference evidence="10 11" key="1">
    <citation type="submission" date="2020-10" db="EMBL/GenBank/DDBJ databases">
        <title>Plant Genome Project.</title>
        <authorList>
            <person name="Zhang R.-G."/>
        </authorList>
    </citation>
    <scope>NUCLEOTIDE SEQUENCE [LARGE SCALE GENOMIC DNA]</scope>
    <source>
        <strain evidence="10">FAFU-HL-1</strain>
        <tissue evidence="10">Leaf</tissue>
    </source>
</reference>
<organism evidence="10 11">
    <name type="scientific">Salix dunnii</name>
    <dbReference type="NCBI Taxonomy" id="1413687"/>
    <lineage>
        <taxon>Eukaryota</taxon>
        <taxon>Viridiplantae</taxon>
        <taxon>Streptophyta</taxon>
        <taxon>Embryophyta</taxon>
        <taxon>Tracheophyta</taxon>
        <taxon>Spermatophyta</taxon>
        <taxon>Magnoliopsida</taxon>
        <taxon>eudicotyledons</taxon>
        <taxon>Gunneridae</taxon>
        <taxon>Pentapetalae</taxon>
        <taxon>rosids</taxon>
        <taxon>fabids</taxon>
        <taxon>Malpighiales</taxon>
        <taxon>Salicaceae</taxon>
        <taxon>Saliceae</taxon>
        <taxon>Salix</taxon>
    </lineage>
</organism>
<proteinExistence type="predicted"/>
<dbReference type="InterPro" id="IPR002524">
    <property type="entry name" value="Cation_efflux"/>
</dbReference>
<dbReference type="InterPro" id="IPR027469">
    <property type="entry name" value="Cation_efflux_TMD_sf"/>
</dbReference>
<keyword evidence="6" id="KW-0472">Membrane</keyword>
<dbReference type="GO" id="GO:0003677">
    <property type="term" value="F:DNA binding"/>
    <property type="evidence" value="ECO:0007669"/>
    <property type="project" value="UniProtKB-UniRule"/>
</dbReference>
<dbReference type="FunFam" id="1.20.1510.10:FF:000023">
    <property type="entry name" value="Metal tolerance protein C1"/>
    <property type="match status" value="1"/>
</dbReference>
<comment type="subcellular location">
    <subcellularLocation>
        <location evidence="2">Membrane</location>
        <topology evidence="2">Multi-pass membrane protein</topology>
    </subcellularLocation>
    <subcellularLocation>
        <location evidence="1 7">Nucleus</location>
    </subcellularLocation>
</comment>
<keyword evidence="4" id="KW-1133">Transmembrane helix</keyword>
<dbReference type="OrthoDB" id="1920276at2759"/>
<evidence type="ECO:0000256" key="4">
    <source>
        <dbReference type="ARBA" id="ARBA00022989"/>
    </source>
</evidence>
<protein>
    <recommendedName>
        <fullName evidence="9">Homeobox domain-containing protein</fullName>
    </recommendedName>
</protein>
<dbReference type="PANTHER" id="PTHR33400:SF6">
    <property type="entry name" value="HOMEOBOX PROTEIN LUMINIDEPENDENS"/>
    <property type="match status" value="1"/>
</dbReference>
<dbReference type="SUPFAM" id="SSF47676">
    <property type="entry name" value="Conserved domain common to transcription factors TFIIS, elongin A, CRSP70"/>
    <property type="match status" value="1"/>
</dbReference>
<dbReference type="GO" id="GO:0005634">
    <property type="term" value="C:nucleus"/>
    <property type="evidence" value="ECO:0007669"/>
    <property type="project" value="UniProtKB-SubCell"/>
</dbReference>
<dbReference type="EMBL" id="JADGMS010000002">
    <property type="protein sequence ID" value="KAF9688073.1"/>
    <property type="molecule type" value="Genomic_DNA"/>
</dbReference>
<feature type="compositionally biased region" description="Polar residues" evidence="8">
    <location>
        <begin position="958"/>
        <end position="967"/>
    </location>
</feature>
<feature type="region of interest" description="Disordered" evidence="8">
    <location>
        <begin position="958"/>
        <end position="988"/>
    </location>
</feature>
<evidence type="ECO:0000256" key="3">
    <source>
        <dbReference type="ARBA" id="ARBA00022692"/>
    </source>
</evidence>
<dbReference type="GO" id="GO:0016020">
    <property type="term" value="C:membrane"/>
    <property type="evidence" value="ECO:0007669"/>
    <property type="project" value="UniProtKB-SubCell"/>
</dbReference>
<dbReference type="SUPFAM" id="SSF46689">
    <property type="entry name" value="Homeodomain-like"/>
    <property type="match status" value="1"/>
</dbReference>
<keyword evidence="3" id="KW-0812">Transmembrane</keyword>
<feature type="compositionally biased region" description="Polar residues" evidence="8">
    <location>
        <begin position="1100"/>
        <end position="1110"/>
    </location>
</feature>
<feature type="domain" description="Homeobox" evidence="9">
    <location>
        <begin position="62"/>
        <end position="122"/>
    </location>
</feature>
<keyword evidence="7" id="KW-0371">Homeobox</keyword>
<feature type="compositionally biased region" description="Pro residues" evidence="8">
    <location>
        <begin position="972"/>
        <end position="981"/>
    </location>
</feature>
<feature type="region of interest" description="Disordered" evidence="8">
    <location>
        <begin position="1024"/>
        <end position="1119"/>
    </location>
</feature>
<dbReference type="GO" id="GO:0010228">
    <property type="term" value="P:vegetative to reproductive phase transition of meristem"/>
    <property type="evidence" value="ECO:0007669"/>
    <property type="project" value="TreeGrafter"/>
</dbReference>
<dbReference type="InterPro" id="IPR035441">
    <property type="entry name" value="TFIIS/LEDGF_dom_sf"/>
</dbReference>
<dbReference type="NCBIfam" id="TIGR01297">
    <property type="entry name" value="CDF"/>
    <property type="match status" value="1"/>
</dbReference>
<feature type="region of interest" description="Disordered" evidence="8">
    <location>
        <begin position="495"/>
        <end position="529"/>
    </location>
</feature>
<evidence type="ECO:0000259" key="9">
    <source>
        <dbReference type="PROSITE" id="PS50071"/>
    </source>
</evidence>
<dbReference type="GO" id="GO:0008324">
    <property type="term" value="F:monoatomic cation transmembrane transporter activity"/>
    <property type="evidence" value="ECO:0007669"/>
    <property type="project" value="InterPro"/>
</dbReference>
<keyword evidence="7" id="KW-0539">Nucleus</keyword>
<keyword evidence="11" id="KW-1185">Reference proteome</keyword>
<evidence type="ECO:0000256" key="1">
    <source>
        <dbReference type="ARBA" id="ARBA00004123"/>
    </source>
</evidence>
<feature type="DNA-binding region" description="Homeobox" evidence="7">
    <location>
        <begin position="64"/>
        <end position="123"/>
    </location>
</feature>
<dbReference type="InterPro" id="IPR001356">
    <property type="entry name" value="HD"/>
</dbReference>
<evidence type="ECO:0000256" key="5">
    <source>
        <dbReference type="ARBA" id="ARBA00023125"/>
    </source>
</evidence>
<evidence type="ECO:0000313" key="10">
    <source>
        <dbReference type="EMBL" id="KAF9688073.1"/>
    </source>
</evidence>
<evidence type="ECO:0000256" key="2">
    <source>
        <dbReference type="ARBA" id="ARBA00004141"/>
    </source>
</evidence>
<keyword evidence="5 7" id="KW-0238">DNA-binding</keyword>
<dbReference type="InterPro" id="IPR058533">
    <property type="entry name" value="Cation_efflux_TM"/>
</dbReference>
<evidence type="ECO:0000256" key="7">
    <source>
        <dbReference type="PROSITE-ProRule" id="PRU00108"/>
    </source>
</evidence>
<feature type="compositionally biased region" description="Polar residues" evidence="8">
    <location>
        <begin position="1024"/>
        <end position="1048"/>
    </location>
</feature>
<feature type="compositionally biased region" description="Low complexity" evidence="8">
    <location>
        <begin position="1081"/>
        <end position="1094"/>
    </location>
</feature>
<comment type="caution">
    <text evidence="10">The sequence shown here is derived from an EMBL/GenBank/DDBJ whole genome shotgun (WGS) entry which is preliminary data.</text>
</comment>
<dbReference type="Proteomes" id="UP000657918">
    <property type="component" value="Unassembled WGS sequence"/>
</dbReference>
<name>A0A835N867_9ROSI</name>
<dbReference type="Gene3D" id="1.10.10.60">
    <property type="entry name" value="Homeodomain-like"/>
    <property type="match status" value="1"/>
</dbReference>
<dbReference type="CDD" id="cd00086">
    <property type="entry name" value="homeodomain"/>
    <property type="match status" value="1"/>
</dbReference>
<feature type="compositionally biased region" description="Basic and acidic residues" evidence="8">
    <location>
        <begin position="1069"/>
        <end position="1080"/>
    </location>
</feature>
<accession>A0A835N867</accession>
<feature type="compositionally biased region" description="Polar residues" evidence="8">
    <location>
        <begin position="505"/>
        <end position="522"/>
    </location>
</feature>
<evidence type="ECO:0000313" key="11">
    <source>
        <dbReference type="Proteomes" id="UP000657918"/>
    </source>
</evidence>
<dbReference type="InterPro" id="IPR009057">
    <property type="entry name" value="Homeodomain-like_sf"/>
</dbReference>
<dbReference type="PROSITE" id="PS50071">
    <property type="entry name" value="HOMEOBOX_2"/>
    <property type="match status" value="1"/>
</dbReference>
<dbReference type="Pfam" id="PF01545">
    <property type="entry name" value="Cation_efflux"/>
    <property type="match status" value="1"/>
</dbReference>
<dbReference type="SUPFAM" id="SSF161111">
    <property type="entry name" value="Cation efflux protein transmembrane domain-like"/>
    <property type="match status" value="1"/>
</dbReference>
<sequence length="1436" mass="155766">MEDLTVTEIGSSVESFQKFLDSQRELFHNQIDHLQRIVVTQCKLTGVNPLSQEMAAGALSIQIGKRPRDLINPKAVKYMQEVFSIKDAISKKESREISAQFGATVTQVRDFFASQRMRVRKLVRLSREKAIRVNSHKGPHDGVPTTSDALMPIDLAPLNSFAPNPVPMNTVSPNPAPLNAAIPNPFYLNSVAPNPVPLSFVSSNSAPLSTASPAPSPLNSASPNPVPLISVSPNPAPINPASLNPVPLDSVALDPVSLNGVGPSRVDEAPSCSTQDDVLPGLDELDKHFAEKIFDLLRKEETFSGQVKLMEWILQIQTPAVLNWFLVKGGVMILATWLSQAAAEEQTSVLLVTLKVFCHLPLHKAPPEHMSAVLHSVNGLRFYRTSDISNRARVLLSKWSKMFAKSQAIKKPNCVKSSTDAQDMILKQSIDEIMGNESWQSDIGNPDGVLALSFESSENTRKIESSQTLKLLPASTDDLSRKHILGASSSYTRERRKVQLVEQPGQKTAGRSPQATKASPVNQGRPMSADDIQKAKMRALFMQNKHGKLGSSSNGSTGLKIGGLNKPSSMTTSLCPVSKTHIRPKIEEYIKPVTPPTQVSSKAEGSLDLKKEINSKEPMGGVCSKVQIPWQSPPAFYAHLFSAEIKLNILWRVGTGENSKEVDVQKNRNRREIETIYQTVQKIPSNPKEPWDLEMDYDDTLTPEIPIEQPPDADVAETQVSHTEHVNTVVASAPSLPQVGGGSATEPDLELLAVLLKNPELVFALTSGQAGNLSSEETVKLLDMIKTGGGLAGSLNGLGGKVEEKVEVSLPSPTPSSNNPGTSGWRSEVAKNPFSLQASMGNRVVYSDPGVPTSVPLAVKHTSLVQHQNQATSIRMQQQQASFPLLSQHVSAVMNPFSLPETSSIGPDNRQPSIVLPANHSYPSNSAMLHTPSSEMIPVNTPPLLNLSAAMNNLKSTPSVSFTSNPERQPFPFRPSSPLPTPTQFQSQPAQINEPLPVYSSRPHTGDVGPVADSWRIRQGLASNSPSQANQINYVSSSGGPVQPSLQSGPPWERNEYVVDEGYESWSPESRRYESQEYMRGRSYSGTRSRTNSGWDYMPNNRSRQRNSSGHGDRRHTNAASSAGASFLLQPPFDSHYQDYYNNKSYNNPPPFIIHRRWHFGHSHAHHSDHHHRPSPGEQSESVFRLGLAADIGLATGKAFTGYLSGSTAIIADAAHSVSDVVLSGIALWSFKAGMAPKDKEHPYGHGKFETLGALGISCMLLATAGGIAWHALDLLLGLLTAVPEVANHPLTHEHVHHHHQGGHHHGIDMGHPILALSMTIVSISVKEGLYWITKRAGERQGSGLMKANAWHHRTDAISSIVALIGVGGAILGVKFLDPLAGLVVSGMILKAGFESGYQSVLELVDAAIPEEDLGPIKQTILQVQGVQVAVIVSEY</sequence>
<dbReference type="Gene3D" id="1.20.1510.10">
    <property type="entry name" value="Cation efflux protein transmembrane domain"/>
    <property type="match status" value="1"/>
</dbReference>
<dbReference type="SMART" id="SM00389">
    <property type="entry name" value="HOX"/>
    <property type="match status" value="1"/>
</dbReference>
<dbReference type="PANTHER" id="PTHR33400">
    <property type="entry name" value="ZINC FINGER CCCH DOMAIN-CONTAINING PROTEIN 6-RELATED"/>
    <property type="match status" value="1"/>
</dbReference>
<gene>
    <name evidence="10" type="ORF">SADUNF_Sadunf02G0159100</name>
</gene>
<evidence type="ECO:0000256" key="6">
    <source>
        <dbReference type="ARBA" id="ARBA00023136"/>
    </source>
</evidence>